<dbReference type="RefSeq" id="WP_094486372.1">
    <property type="nucleotide sequence ID" value="NZ_NOXX01000197.1"/>
</dbReference>
<dbReference type="Proteomes" id="UP000216035">
    <property type="component" value="Unassembled WGS sequence"/>
</dbReference>
<organism evidence="1 2">
    <name type="scientific">Flavobacterium aurantiibacter</name>
    <dbReference type="NCBI Taxonomy" id="2023067"/>
    <lineage>
        <taxon>Bacteria</taxon>
        <taxon>Pseudomonadati</taxon>
        <taxon>Bacteroidota</taxon>
        <taxon>Flavobacteriia</taxon>
        <taxon>Flavobacteriales</taxon>
        <taxon>Flavobacteriaceae</taxon>
        <taxon>Flavobacterium</taxon>
    </lineage>
</organism>
<name>A0A255ZSY9_9FLAO</name>
<evidence type="ECO:0000313" key="2">
    <source>
        <dbReference type="Proteomes" id="UP000216035"/>
    </source>
</evidence>
<accession>A0A255ZSY9</accession>
<dbReference type="AlphaFoldDB" id="A0A255ZSY9"/>
<reference evidence="1 2" key="1">
    <citation type="submission" date="2017-07" db="EMBL/GenBank/DDBJ databases">
        <title>Flavobacterium cyanobacteriorum sp. nov., isolated from cyanobacterial aggregates in a eutrophic lake.</title>
        <authorList>
            <person name="Cai H."/>
        </authorList>
    </citation>
    <scope>NUCLEOTIDE SEQUENCE [LARGE SCALE GENOMIC DNA]</scope>
    <source>
        <strain evidence="1 2">TH167</strain>
    </source>
</reference>
<gene>
    <name evidence="1" type="ORF">CHX27_08645</name>
</gene>
<proteinExistence type="predicted"/>
<keyword evidence="2" id="KW-1185">Reference proteome</keyword>
<dbReference type="OrthoDB" id="5701146at2"/>
<comment type="caution">
    <text evidence="1">The sequence shown here is derived from an EMBL/GenBank/DDBJ whole genome shotgun (WGS) entry which is preliminary data.</text>
</comment>
<dbReference type="EMBL" id="NOXX01000197">
    <property type="protein sequence ID" value="OYQ43840.1"/>
    <property type="molecule type" value="Genomic_DNA"/>
</dbReference>
<protein>
    <submittedName>
        <fullName evidence="1">Uncharacterized protein</fullName>
    </submittedName>
</protein>
<evidence type="ECO:0000313" key="1">
    <source>
        <dbReference type="EMBL" id="OYQ43840.1"/>
    </source>
</evidence>
<sequence>MEIILGKKVGDLVFGMLPAEVENLYGTPDYSYTDDDNDLIYIYNQLQLRLAFYELEDFKLCYVITANPKAVVHEISFIGMNLKEATDLLQQQTKVKPFAERLDLTELLVFEGVSFNLVAEFGTVSKLEIGVAVSDNDEFVFPKR</sequence>